<evidence type="ECO:0000256" key="4">
    <source>
        <dbReference type="ARBA" id="ARBA00010281"/>
    </source>
</evidence>
<dbReference type="SUPFAM" id="SSF53756">
    <property type="entry name" value="UDP-Glycosyltransferase/glycogen phosphorylase"/>
    <property type="match status" value="1"/>
</dbReference>
<evidence type="ECO:0000259" key="10">
    <source>
        <dbReference type="Pfam" id="PF08323"/>
    </source>
</evidence>
<dbReference type="KEGG" id="mflg:ABS361_18310"/>
<comment type="similarity">
    <text evidence="4 8">Belongs to the glycosyltransferase 1 family. Bacterial/plant glycogen synthase subfamily.</text>
</comment>
<dbReference type="EMBL" id="CP158568">
    <property type="protein sequence ID" value="XBY43987.1"/>
    <property type="molecule type" value="Genomic_DNA"/>
</dbReference>
<comment type="function">
    <text evidence="2 8">Synthesizes alpha-1,4-glucan chains using ADP-glucose.</text>
</comment>
<dbReference type="GO" id="GO:0005829">
    <property type="term" value="C:cytosol"/>
    <property type="evidence" value="ECO:0007669"/>
    <property type="project" value="TreeGrafter"/>
</dbReference>
<evidence type="ECO:0000256" key="2">
    <source>
        <dbReference type="ARBA" id="ARBA00002764"/>
    </source>
</evidence>
<gene>
    <name evidence="8 11" type="primary">glgA</name>
    <name evidence="11" type="ORF">ABS361_18310</name>
</gene>
<evidence type="ECO:0000256" key="1">
    <source>
        <dbReference type="ARBA" id="ARBA00001478"/>
    </source>
</evidence>
<comment type="pathway">
    <text evidence="3 8">Glycan biosynthesis; glycogen biosynthesis.</text>
</comment>
<dbReference type="EC" id="2.4.1.21" evidence="8"/>
<name>A0AAU7X8A7_9HYPH</name>
<dbReference type="NCBIfam" id="NF010699">
    <property type="entry name" value="PRK14099.1"/>
    <property type="match status" value="1"/>
</dbReference>
<organism evidence="11">
    <name type="scientific">Methyloraptor flagellatus</name>
    <dbReference type="NCBI Taxonomy" id="3162530"/>
    <lineage>
        <taxon>Bacteria</taxon>
        <taxon>Pseudomonadati</taxon>
        <taxon>Pseudomonadota</taxon>
        <taxon>Alphaproteobacteria</taxon>
        <taxon>Hyphomicrobiales</taxon>
        <taxon>Ancalomicrobiaceae</taxon>
        <taxon>Methyloraptor</taxon>
    </lineage>
</organism>
<proteinExistence type="inferred from homology"/>
<dbReference type="NCBIfam" id="TIGR02095">
    <property type="entry name" value="glgA"/>
    <property type="match status" value="1"/>
</dbReference>
<feature type="binding site" evidence="8">
    <location>
        <position position="22"/>
    </location>
    <ligand>
        <name>ADP-alpha-D-glucose</name>
        <dbReference type="ChEBI" id="CHEBI:57498"/>
    </ligand>
</feature>
<accession>A0AAU7X8A7</accession>
<dbReference type="AlphaFoldDB" id="A0AAU7X8A7"/>
<sequence length="489" mass="50572">MTLPAASLAVLSVASEIYPLIKTGGLADVAGALPAALAAEGIAVRTLVPGYPAVLDGAESEGEVVHRFDSLFGGPARLVAARAAGLDLVVLDAPHLFARAGNPYTGPDGRDWQDNPFRFAALARAAAEIGLGATALPPPAVVHAHDWQAGLTPAYLAYAGVPRPKTVMTVHNLAFQGQFDASLLGPLGLPPQAFAVDGVEYYGAIGFLKAGLQLADAITTVSPTYAQEIRGPEAGMGLDGLLRVRSGVLHGIVNGIDTEVWDPATDPHLPKAFSAKSPKGRAAAKAALQDRFGLARDPDALVYGVVSRLSWQKGLDLLLEALPTLLSTGAQLAVLGTGEPALEHGFRSAAAAHPGRIGCHIGYDEATAHLIQGGAEALIVPSRFEPCGLTQLCALRYGALPVVSSVGGLADTVIDANEMAVAAGVGTGVRFQPTTVFALEGALARTAALFADKPVWQRLRKNAMATDVSWTHPARRYAALYRDLAGAAA</sequence>
<evidence type="ECO:0000259" key="9">
    <source>
        <dbReference type="Pfam" id="PF00534"/>
    </source>
</evidence>
<keyword evidence="7 8" id="KW-0320">Glycogen biosynthesis</keyword>
<evidence type="ECO:0000256" key="5">
    <source>
        <dbReference type="ARBA" id="ARBA00022676"/>
    </source>
</evidence>
<dbReference type="NCBIfam" id="NF001899">
    <property type="entry name" value="PRK00654.1-2"/>
    <property type="match status" value="1"/>
</dbReference>
<dbReference type="Pfam" id="PF08323">
    <property type="entry name" value="Glyco_transf_5"/>
    <property type="match status" value="1"/>
</dbReference>
<dbReference type="RefSeq" id="WP_407049083.1">
    <property type="nucleotide sequence ID" value="NZ_CP158568.1"/>
</dbReference>
<dbReference type="InterPro" id="IPR011835">
    <property type="entry name" value="GS/SS"/>
</dbReference>
<evidence type="ECO:0000256" key="7">
    <source>
        <dbReference type="ARBA" id="ARBA00023056"/>
    </source>
</evidence>
<dbReference type="Pfam" id="PF00534">
    <property type="entry name" value="Glycos_transf_1"/>
    <property type="match status" value="1"/>
</dbReference>
<dbReference type="PANTHER" id="PTHR45825:SF11">
    <property type="entry name" value="ALPHA AMYLASE DOMAIN-CONTAINING PROTEIN"/>
    <property type="match status" value="1"/>
</dbReference>
<evidence type="ECO:0000313" key="11">
    <source>
        <dbReference type="EMBL" id="XBY43987.1"/>
    </source>
</evidence>
<keyword evidence="5 8" id="KW-0328">Glycosyltransferase</keyword>
<reference evidence="11" key="1">
    <citation type="submission" date="2024-06" db="EMBL/GenBank/DDBJ databases">
        <title>Methylostella associata gen. nov., sp. nov., a novel Ancalomicrobiaceae-affiliated facultatively methylotrophic bacteria that feed on methanotrophs of the genus Methylococcus.</title>
        <authorList>
            <person name="Saltykova V."/>
            <person name="Danilova O.V."/>
            <person name="Oshkin I.Y."/>
            <person name="Belova S.E."/>
            <person name="Pimenov N.V."/>
            <person name="Dedysh S.N."/>
        </authorList>
    </citation>
    <scope>NUCLEOTIDE SEQUENCE</scope>
    <source>
        <strain evidence="11">S20</strain>
    </source>
</reference>
<dbReference type="GO" id="GO:0005978">
    <property type="term" value="P:glycogen biosynthetic process"/>
    <property type="evidence" value="ECO:0007669"/>
    <property type="project" value="UniProtKB-UniRule"/>
</dbReference>
<dbReference type="PANTHER" id="PTHR45825">
    <property type="entry name" value="GRANULE-BOUND STARCH SYNTHASE 1, CHLOROPLASTIC/AMYLOPLASTIC"/>
    <property type="match status" value="1"/>
</dbReference>
<dbReference type="GO" id="GO:0009011">
    <property type="term" value="F:alpha-1,4-glucan glucosyltransferase (ADP-glucose donor) activity"/>
    <property type="evidence" value="ECO:0007669"/>
    <property type="project" value="UniProtKB-UniRule"/>
</dbReference>
<dbReference type="InterPro" id="IPR001296">
    <property type="entry name" value="Glyco_trans_1"/>
</dbReference>
<dbReference type="InterPro" id="IPR013534">
    <property type="entry name" value="Starch_synth_cat_dom"/>
</dbReference>
<feature type="domain" description="Starch synthase catalytic" evidence="10">
    <location>
        <begin position="10"/>
        <end position="243"/>
    </location>
</feature>
<evidence type="ECO:0000256" key="6">
    <source>
        <dbReference type="ARBA" id="ARBA00022679"/>
    </source>
</evidence>
<dbReference type="HAMAP" id="MF_00484">
    <property type="entry name" value="Glycogen_synth"/>
    <property type="match status" value="1"/>
</dbReference>
<dbReference type="Gene3D" id="3.40.50.2000">
    <property type="entry name" value="Glycogen Phosphorylase B"/>
    <property type="match status" value="2"/>
</dbReference>
<evidence type="ECO:0000256" key="8">
    <source>
        <dbReference type="HAMAP-Rule" id="MF_00484"/>
    </source>
</evidence>
<feature type="domain" description="Glycosyl transferase family 1" evidence="9">
    <location>
        <begin position="290"/>
        <end position="440"/>
    </location>
</feature>
<protein>
    <recommendedName>
        <fullName evidence="8">Glycogen synthase</fullName>
        <ecNumber evidence="8">2.4.1.21</ecNumber>
    </recommendedName>
    <alternativeName>
        <fullName evidence="8">Starch [bacterial glycogen] synthase</fullName>
    </alternativeName>
</protein>
<dbReference type="GO" id="GO:0004373">
    <property type="term" value="F:alpha-1,4-glucan glucosyltransferase (UDP-glucose donor) activity"/>
    <property type="evidence" value="ECO:0007669"/>
    <property type="project" value="InterPro"/>
</dbReference>
<keyword evidence="6 8" id="KW-0808">Transferase</keyword>
<comment type="catalytic activity">
    <reaction evidence="1 8">
        <text>[(1-&gt;4)-alpha-D-glucosyl](n) + ADP-alpha-D-glucose = [(1-&gt;4)-alpha-D-glucosyl](n+1) + ADP + H(+)</text>
        <dbReference type="Rhea" id="RHEA:18189"/>
        <dbReference type="Rhea" id="RHEA-COMP:9584"/>
        <dbReference type="Rhea" id="RHEA-COMP:9587"/>
        <dbReference type="ChEBI" id="CHEBI:15378"/>
        <dbReference type="ChEBI" id="CHEBI:15444"/>
        <dbReference type="ChEBI" id="CHEBI:57498"/>
        <dbReference type="ChEBI" id="CHEBI:456216"/>
        <dbReference type="EC" id="2.4.1.21"/>
    </reaction>
</comment>
<dbReference type="CDD" id="cd03791">
    <property type="entry name" value="GT5_Glycogen_synthase_DULL1-like"/>
    <property type="match status" value="1"/>
</dbReference>
<evidence type="ECO:0000256" key="3">
    <source>
        <dbReference type="ARBA" id="ARBA00004964"/>
    </source>
</evidence>